<evidence type="ECO:0000256" key="2">
    <source>
        <dbReference type="SAM" id="MobiDB-lite"/>
    </source>
</evidence>
<protein>
    <submittedName>
        <fullName evidence="3">Uncharacterized protein</fullName>
    </submittedName>
</protein>
<evidence type="ECO:0000313" key="3">
    <source>
        <dbReference type="EMBL" id="OUS41841.1"/>
    </source>
</evidence>
<feature type="coiled-coil region" evidence="1">
    <location>
        <begin position="161"/>
        <end position="188"/>
    </location>
</feature>
<keyword evidence="1" id="KW-0175">Coiled coil</keyword>
<organism evidence="3">
    <name type="scientific">Ostreococcus tauri</name>
    <name type="common">Marine green alga</name>
    <dbReference type="NCBI Taxonomy" id="70448"/>
    <lineage>
        <taxon>Eukaryota</taxon>
        <taxon>Viridiplantae</taxon>
        <taxon>Chlorophyta</taxon>
        <taxon>Mamiellophyceae</taxon>
        <taxon>Mamiellales</taxon>
        <taxon>Bathycoccaceae</taxon>
        <taxon>Ostreococcus</taxon>
    </lineage>
</organism>
<dbReference type="Proteomes" id="UP000195557">
    <property type="component" value="Unassembled WGS sequence"/>
</dbReference>
<proteinExistence type="predicted"/>
<evidence type="ECO:0000256" key="1">
    <source>
        <dbReference type="SAM" id="Coils"/>
    </source>
</evidence>
<dbReference type="EMBL" id="KZ155839">
    <property type="protein sequence ID" value="OUS41841.1"/>
    <property type="molecule type" value="Genomic_DNA"/>
</dbReference>
<accession>A0A1Y5HX31</accession>
<feature type="region of interest" description="Disordered" evidence="2">
    <location>
        <begin position="28"/>
        <end position="54"/>
    </location>
</feature>
<reference evidence="3" key="1">
    <citation type="submission" date="2017-04" db="EMBL/GenBank/DDBJ databases">
        <title>Population genomics of picophytoplankton unveils novel chromosome hypervariability.</title>
        <authorList>
            <consortium name="DOE Joint Genome Institute"/>
            <person name="Blanc-Mathieu R."/>
            <person name="Krasovec M."/>
            <person name="Hebrard M."/>
            <person name="Yau S."/>
            <person name="Desgranges E."/>
            <person name="Martin J."/>
            <person name="Schackwitz W."/>
            <person name="Kuo A."/>
            <person name="Salin G."/>
            <person name="Donnadieu C."/>
            <person name="Desdevises Y."/>
            <person name="Sanchez-Ferandin S."/>
            <person name="Moreau H."/>
            <person name="Rivals E."/>
            <person name="Grigoriev I.V."/>
            <person name="Grimsley N."/>
            <person name="Eyre-Walker A."/>
            <person name="Piganeau G."/>
        </authorList>
    </citation>
    <scope>NUCLEOTIDE SEQUENCE [LARGE SCALE GENOMIC DNA]</scope>
    <source>
        <strain evidence="3">RCC 1115</strain>
    </source>
</reference>
<sequence length="189" mass="21912">MYIEERWTRKWRSSENLLSVIEARLRERTPRERAREPRTKTRCGRGSERKRTEDDANTWRISIDRFESDASVSASRGIWSDGWRKRKRSAFGSRWRKSEQSYRRNEEEAFTQSHALPAGVAARESEDCSFVHGAGRRRSRRAQLSAPTVDAATASELASIIKELVVETRELRARLSRAEDELARTRAST</sequence>
<dbReference type="AlphaFoldDB" id="A0A1Y5HX31"/>
<gene>
    <name evidence="3" type="ORF">BE221DRAFT_64274</name>
</gene>
<name>A0A1Y5HX31_OSTTA</name>